<feature type="transmembrane region" description="Helical" evidence="2">
    <location>
        <begin position="44"/>
        <end position="69"/>
    </location>
</feature>
<evidence type="ECO:0000256" key="1">
    <source>
        <dbReference type="SAM" id="MobiDB-lite"/>
    </source>
</evidence>
<keyword evidence="2" id="KW-0812">Transmembrane</keyword>
<proteinExistence type="predicted"/>
<gene>
    <name evidence="3" type="ORF">TWF696_002487</name>
</gene>
<sequence>MAVIAKLLSTVFRTLQVLGTLYIAGCTTYFIVELSKQNRITGKALAVEIISAAGFLWASFVLIFSICLLQKSFFQFLTVLGDLLFIGGFVTITILLRDAWNGTCNNRRQNVPWLERAGSNISTNCQLVKGIFIVSIALCALFLLTLLTSFLAHHHSKKDRAYGPSPANNYTSGRGKRSRSRDLETAAMTGPALAPPVGDNRPSHESKFTDVTERTNSDGLLTGTTPGVGREYLAPRGYAGVEGAVSPVPGTPTLRGKEHSHAGQYAMAGALVGGGAAAAAHHHHSMSNGSSYGNPNDGLPSHPGPDDGVTERIPTAVPEEAPERLGTMNTYGTNANSLYSELDNNTAVSTPSAYPMPGGYPPTPGAKGAIQPTAFYPAVHNNASELPSSLRPNPHFYSREMDAGGYTAYTPPGDQPQELGTGSRSGSRSEDHLNTTTPEPDTARDEVGFGYGNGPGMIGGGGNEVSALPELGREDGQRF</sequence>
<feature type="region of interest" description="Disordered" evidence="1">
    <location>
        <begin position="386"/>
        <end position="479"/>
    </location>
</feature>
<organism evidence="3 4">
    <name type="scientific">Orbilia brochopaga</name>
    <dbReference type="NCBI Taxonomy" id="3140254"/>
    <lineage>
        <taxon>Eukaryota</taxon>
        <taxon>Fungi</taxon>
        <taxon>Dikarya</taxon>
        <taxon>Ascomycota</taxon>
        <taxon>Pezizomycotina</taxon>
        <taxon>Orbiliomycetes</taxon>
        <taxon>Orbiliales</taxon>
        <taxon>Orbiliaceae</taxon>
        <taxon>Orbilia</taxon>
    </lineage>
</organism>
<feature type="transmembrane region" description="Helical" evidence="2">
    <location>
        <begin position="131"/>
        <end position="152"/>
    </location>
</feature>
<keyword evidence="2" id="KW-1133">Transmembrane helix</keyword>
<evidence type="ECO:0000256" key="2">
    <source>
        <dbReference type="SAM" id="Phobius"/>
    </source>
</evidence>
<evidence type="ECO:0000313" key="4">
    <source>
        <dbReference type="Proteomes" id="UP001375240"/>
    </source>
</evidence>
<feature type="compositionally biased region" description="Basic and acidic residues" evidence="1">
    <location>
        <begin position="201"/>
        <end position="216"/>
    </location>
</feature>
<feature type="transmembrane region" description="Helical" evidence="2">
    <location>
        <begin position="76"/>
        <end position="96"/>
    </location>
</feature>
<accession>A0AAV9U2H2</accession>
<evidence type="ECO:0008006" key="5">
    <source>
        <dbReference type="Google" id="ProtNLM"/>
    </source>
</evidence>
<dbReference type="Proteomes" id="UP001375240">
    <property type="component" value="Unassembled WGS sequence"/>
</dbReference>
<name>A0AAV9U2H2_9PEZI</name>
<keyword evidence="4" id="KW-1185">Reference proteome</keyword>
<feature type="transmembrane region" description="Helical" evidence="2">
    <location>
        <begin position="12"/>
        <end position="32"/>
    </location>
</feature>
<feature type="region of interest" description="Disordered" evidence="1">
    <location>
        <begin position="279"/>
        <end position="337"/>
    </location>
</feature>
<dbReference type="AlphaFoldDB" id="A0AAV9U2H2"/>
<keyword evidence="2" id="KW-0472">Membrane</keyword>
<feature type="compositionally biased region" description="Gly residues" evidence="1">
    <location>
        <begin position="449"/>
        <end position="463"/>
    </location>
</feature>
<comment type="caution">
    <text evidence="3">The sequence shown here is derived from an EMBL/GenBank/DDBJ whole genome shotgun (WGS) entry which is preliminary data.</text>
</comment>
<protein>
    <recommendedName>
        <fullName evidence="5">MARVEL domain-containing protein</fullName>
    </recommendedName>
</protein>
<feature type="region of interest" description="Disordered" evidence="1">
    <location>
        <begin position="157"/>
        <end position="228"/>
    </location>
</feature>
<evidence type="ECO:0000313" key="3">
    <source>
        <dbReference type="EMBL" id="KAK6333976.1"/>
    </source>
</evidence>
<reference evidence="3 4" key="1">
    <citation type="submission" date="2019-10" db="EMBL/GenBank/DDBJ databases">
        <authorList>
            <person name="Palmer J.M."/>
        </authorList>
    </citation>
    <scope>NUCLEOTIDE SEQUENCE [LARGE SCALE GENOMIC DNA]</scope>
    <source>
        <strain evidence="3 4">TWF696</strain>
    </source>
</reference>
<feature type="compositionally biased region" description="Polar residues" evidence="1">
    <location>
        <begin position="327"/>
        <end position="337"/>
    </location>
</feature>
<dbReference type="EMBL" id="JAVHNQ010000013">
    <property type="protein sequence ID" value="KAK6333976.1"/>
    <property type="molecule type" value="Genomic_DNA"/>
</dbReference>